<evidence type="ECO:0000259" key="4">
    <source>
        <dbReference type="Pfam" id="PF05726"/>
    </source>
</evidence>
<dbReference type="OrthoDB" id="23530at2157"/>
<evidence type="ECO:0000256" key="2">
    <source>
        <dbReference type="RuleBase" id="RU003457"/>
    </source>
</evidence>
<dbReference type="InterPro" id="IPR008778">
    <property type="entry name" value="Pirin_C_dom"/>
</dbReference>
<evidence type="ECO:0000259" key="3">
    <source>
        <dbReference type="Pfam" id="PF02678"/>
    </source>
</evidence>
<dbReference type="InterPro" id="IPR012093">
    <property type="entry name" value="Pirin"/>
</dbReference>
<evidence type="ECO:0000256" key="1">
    <source>
        <dbReference type="ARBA" id="ARBA00008416"/>
    </source>
</evidence>
<dbReference type="Pfam" id="PF02678">
    <property type="entry name" value="Pirin"/>
    <property type="match status" value="1"/>
</dbReference>
<dbReference type="SUPFAM" id="SSF51182">
    <property type="entry name" value="RmlC-like cupins"/>
    <property type="match status" value="1"/>
</dbReference>
<reference evidence="5 6" key="1">
    <citation type="journal article" date="2012" name="J. Bacteriol.">
        <title>Genome Sequence of "Candidatus Nitrosoarchaeum limnia" BG20, a Low-Salinity Ammonia-Oxidizing Archaeon from the San Francisco Bay Estuary.</title>
        <authorList>
            <person name="Mosier A.C."/>
            <person name="Allen E.E."/>
            <person name="Kim M."/>
            <person name="Ferriera S."/>
            <person name="Francis C.A."/>
        </authorList>
    </citation>
    <scope>NUCLEOTIDE SEQUENCE [LARGE SCALE GENOMIC DNA]</scope>
    <source>
        <strain evidence="5 6">BG20</strain>
    </source>
</reference>
<dbReference type="PANTHER" id="PTHR13903">
    <property type="entry name" value="PIRIN-RELATED"/>
    <property type="match status" value="1"/>
</dbReference>
<dbReference type="PANTHER" id="PTHR13903:SF31">
    <property type="entry name" value="CUPIN-DOMAIN CONTAINING PROTEIN"/>
    <property type="match status" value="1"/>
</dbReference>
<dbReference type="Pfam" id="PF05726">
    <property type="entry name" value="Pirin_C"/>
    <property type="match status" value="1"/>
</dbReference>
<dbReference type="Gene3D" id="2.60.120.10">
    <property type="entry name" value="Jelly Rolls"/>
    <property type="match status" value="2"/>
</dbReference>
<dbReference type="InterPro" id="IPR011051">
    <property type="entry name" value="RmlC_Cupin_sf"/>
</dbReference>
<dbReference type="CDD" id="cd02909">
    <property type="entry name" value="cupin_pirin_N"/>
    <property type="match status" value="1"/>
</dbReference>
<feature type="domain" description="Pirin N-terminal" evidence="3">
    <location>
        <begin position="36"/>
        <end position="139"/>
    </location>
</feature>
<dbReference type="Proteomes" id="UP000014065">
    <property type="component" value="Unassembled WGS sequence"/>
</dbReference>
<evidence type="ECO:0000313" key="6">
    <source>
        <dbReference type="Proteomes" id="UP000014065"/>
    </source>
</evidence>
<dbReference type="EMBL" id="AHJG01000083">
    <property type="protein sequence ID" value="EPA06261.1"/>
    <property type="molecule type" value="Genomic_DNA"/>
</dbReference>
<name>S2EA24_9ARCH</name>
<comment type="similarity">
    <text evidence="1 2">Belongs to the pirin family.</text>
</comment>
<dbReference type="RefSeq" id="WP_010190550.1">
    <property type="nucleotide sequence ID" value="NZ_AHJG01000083.1"/>
</dbReference>
<dbReference type="PIRSF" id="PIRSF006232">
    <property type="entry name" value="Pirin"/>
    <property type="match status" value="1"/>
</dbReference>
<keyword evidence="6" id="KW-1185">Reference proteome</keyword>
<dbReference type="CDD" id="cd02247">
    <property type="entry name" value="cupin_pirin_C"/>
    <property type="match status" value="1"/>
</dbReference>
<proteinExistence type="inferred from homology"/>
<protein>
    <submittedName>
        <fullName evidence="5">Pirin family protein</fullName>
    </submittedName>
</protein>
<gene>
    <name evidence="5" type="ORF">BG20_I2050</name>
</gene>
<evidence type="ECO:0000313" key="5">
    <source>
        <dbReference type="EMBL" id="EPA06261.1"/>
    </source>
</evidence>
<feature type="domain" description="Pirin C-terminal" evidence="4">
    <location>
        <begin position="192"/>
        <end position="296"/>
    </location>
</feature>
<sequence length="300" mass="33507">MEQNTNQELERDETKTRSILQVINAKTTMEGEGFLVHRAFPNGSLREFDPFLLLDEMGPIEISPGNAKGAPDHPHRGFETVTYMIDGTFEHKDSQGHSGKIKSGDVQWMTAGSGVIHSEMPEKEFVQKGGTLHGFQLWVNLPKKDKMMNPRYQELPSKKIPIVQRDGVQVKVIAGESMGVKAIIETRTPIMYLHFTIQPNAQVKQIIPQNYNAFAYVVNGEGLFGNKQISAHKEQIILFEQEGNEISIKASVSPLDVLLIAGIPLGEPVTRYGPFVMNTQDEINQAILDYNTGKMGKIDF</sequence>
<comment type="caution">
    <text evidence="5">The sequence shown here is derived from an EMBL/GenBank/DDBJ whole genome shotgun (WGS) entry which is preliminary data.</text>
</comment>
<dbReference type="InterPro" id="IPR014710">
    <property type="entry name" value="RmlC-like_jellyroll"/>
</dbReference>
<organism evidence="5 6">
    <name type="scientific">Candidatus Nitrosarchaeum limnium BG20</name>
    <dbReference type="NCBI Taxonomy" id="859192"/>
    <lineage>
        <taxon>Archaea</taxon>
        <taxon>Nitrososphaerota</taxon>
        <taxon>Nitrososphaeria</taxon>
        <taxon>Nitrosopumilales</taxon>
        <taxon>Nitrosopumilaceae</taxon>
        <taxon>Nitrosarchaeum</taxon>
    </lineage>
</organism>
<dbReference type="AlphaFoldDB" id="S2EA24"/>
<accession>S2EA24</accession>
<dbReference type="InterPro" id="IPR003829">
    <property type="entry name" value="Pirin_N_dom"/>
</dbReference>